<sequence length="410" mass="45513">MTAQVLSIPRDFTDNKVKDENTYGLTGPSVSYHVEASRLESFLNWCIPFISKIELARFGFYYVGPGDMVKCFFCRVEIGLWEPNDNVLSEHLRWSPYCPLLRKRPTNNVPIDASFLDQLPEPSYDTCGIRIRQHSVAENAYSSSDRSSSGSMSSPPSSLTSESSMMSSASGGVQVTEPHPPQQQQQQHKLPEYPNYAIEAKRLESYEDWPKFMKQKPKELSDAGFFYTGKSDRVKCFSCGGGLKDWEAGDEPWEQHAMWYSHCEYLKLMKGEEYIAQCLAKKESSSEMAEQPQDVGPSGSPQPSTSGVASAATTSLPSSQSSSLSTSVEEGNPMTSMAPASASSGLEEDEDEPNRKQDTSRTCKICYVNEYNTAFSPCGHVVACAKCASSVTKCPLCRKPFTNVMRIYLM</sequence>
<feature type="region of interest" description="Disordered" evidence="7">
    <location>
        <begin position="285"/>
        <end position="357"/>
    </location>
</feature>
<keyword evidence="5" id="KW-0862">Zinc</keyword>
<evidence type="ECO:0000256" key="5">
    <source>
        <dbReference type="ARBA" id="ARBA00022833"/>
    </source>
</evidence>
<dbReference type="FunFam" id="3.30.40.10:FF:000184">
    <property type="entry name" value="Baculoviral IAP repeat containing 2"/>
    <property type="match status" value="1"/>
</dbReference>
<dbReference type="GO" id="GO:0043066">
    <property type="term" value="P:negative regulation of apoptotic process"/>
    <property type="evidence" value="ECO:0007669"/>
    <property type="project" value="TreeGrafter"/>
</dbReference>
<dbReference type="GO" id="GO:0005634">
    <property type="term" value="C:nucleus"/>
    <property type="evidence" value="ECO:0007669"/>
    <property type="project" value="TreeGrafter"/>
</dbReference>
<dbReference type="EMBL" id="EF043254">
    <property type="protein sequence ID" value="ABP35678.1"/>
    <property type="molecule type" value="mRNA"/>
</dbReference>
<dbReference type="SMART" id="SM00238">
    <property type="entry name" value="BIR"/>
    <property type="match status" value="2"/>
</dbReference>
<dbReference type="PROSITE" id="PS50143">
    <property type="entry name" value="BIR_REPEAT_2"/>
    <property type="match status" value="2"/>
</dbReference>
<dbReference type="GO" id="GO:0006915">
    <property type="term" value="P:apoptotic process"/>
    <property type="evidence" value="ECO:0007669"/>
    <property type="project" value="UniProtKB-KW"/>
</dbReference>
<evidence type="ECO:0000256" key="3">
    <source>
        <dbReference type="ARBA" id="ARBA00022723"/>
    </source>
</evidence>
<dbReference type="GO" id="GO:0031625">
    <property type="term" value="F:ubiquitin protein ligase binding"/>
    <property type="evidence" value="ECO:0007669"/>
    <property type="project" value="UniProtKB-ARBA"/>
</dbReference>
<dbReference type="InterPro" id="IPR013083">
    <property type="entry name" value="Znf_RING/FYVE/PHD"/>
</dbReference>
<dbReference type="Pfam" id="PF13920">
    <property type="entry name" value="zf-C3HC4_3"/>
    <property type="match status" value="1"/>
</dbReference>
<gene>
    <name evidence="9" type="primary">IAP1</name>
</gene>
<evidence type="ECO:0000256" key="4">
    <source>
        <dbReference type="ARBA" id="ARBA00022771"/>
    </source>
</evidence>
<evidence type="ECO:0000256" key="2">
    <source>
        <dbReference type="ARBA" id="ARBA00022703"/>
    </source>
</evidence>
<evidence type="ECO:0000313" key="9">
    <source>
        <dbReference type="EMBL" id="ABP35676.1"/>
    </source>
</evidence>
<dbReference type="FunFam" id="1.10.1170.10:FF:000003">
    <property type="entry name" value="E3 ubiquitin-protein ligase XIAP"/>
    <property type="match status" value="1"/>
</dbReference>
<feature type="region of interest" description="Disordered" evidence="7">
    <location>
        <begin position="140"/>
        <end position="191"/>
    </location>
</feature>
<dbReference type="FunFam" id="1.10.1170.10:FF:000002">
    <property type="entry name" value="Baculoviral IAP repeat containing 7"/>
    <property type="match status" value="1"/>
</dbReference>
<dbReference type="Gene3D" id="1.10.1170.10">
    <property type="entry name" value="Inhibitor Of Apoptosis Protein (2mihbC-IAP-1), Chain A"/>
    <property type="match status" value="2"/>
</dbReference>
<evidence type="ECO:0000256" key="1">
    <source>
        <dbReference type="ARBA" id="ARBA00006672"/>
    </source>
</evidence>
<dbReference type="CDD" id="cd16510">
    <property type="entry name" value="RING-HC_IAPs"/>
    <property type="match status" value="1"/>
</dbReference>
<evidence type="ECO:0000256" key="6">
    <source>
        <dbReference type="PROSITE-ProRule" id="PRU00175"/>
    </source>
</evidence>
<dbReference type="GO" id="GO:0004869">
    <property type="term" value="F:cysteine-type endopeptidase inhibitor activity"/>
    <property type="evidence" value="ECO:0007669"/>
    <property type="project" value="UniProtKB-ARBA"/>
</dbReference>
<dbReference type="GO" id="GO:0051726">
    <property type="term" value="P:regulation of cell cycle"/>
    <property type="evidence" value="ECO:0007669"/>
    <property type="project" value="TreeGrafter"/>
</dbReference>
<dbReference type="SMART" id="SM00184">
    <property type="entry name" value="RING"/>
    <property type="match status" value="1"/>
</dbReference>
<feature type="domain" description="RING-type" evidence="8">
    <location>
        <begin position="363"/>
        <end position="398"/>
    </location>
</feature>
<protein>
    <submittedName>
        <fullName evidence="9">Inhibitor of apoptosis protein 1</fullName>
    </submittedName>
</protein>
<dbReference type="InterPro" id="IPR001370">
    <property type="entry name" value="BIR_rpt"/>
</dbReference>
<accession>A8QJ61</accession>
<comment type="similarity">
    <text evidence="1">Belongs to the IAP family.</text>
</comment>
<dbReference type="GO" id="GO:0022416">
    <property type="term" value="P:chaeta development"/>
    <property type="evidence" value="ECO:0007669"/>
    <property type="project" value="UniProtKB-ARBA"/>
</dbReference>
<dbReference type="PROSITE" id="PS50089">
    <property type="entry name" value="ZF_RING_2"/>
    <property type="match status" value="1"/>
</dbReference>
<dbReference type="AlphaFoldDB" id="A8QJ61"/>
<dbReference type="Gene3D" id="3.30.40.10">
    <property type="entry name" value="Zinc/RING finger domain, C3HC4 (zinc finger)"/>
    <property type="match status" value="1"/>
</dbReference>
<dbReference type="GO" id="GO:0089720">
    <property type="term" value="F:caspase binding"/>
    <property type="evidence" value="ECO:0007669"/>
    <property type="project" value="UniProtKB-ARBA"/>
</dbReference>
<dbReference type="PANTHER" id="PTHR10044">
    <property type="entry name" value="INHIBITOR OF APOPTOSIS"/>
    <property type="match status" value="1"/>
</dbReference>
<evidence type="ECO:0000256" key="7">
    <source>
        <dbReference type="SAM" id="MobiDB-lite"/>
    </source>
</evidence>
<dbReference type="InterPro" id="IPR001841">
    <property type="entry name" value="Znf_RING"/>
</dbReference>
<dbReference type="GO" id="GO:0005829">
    <property type="term" value="C:cytosol"/>
    <property type="evidence" value="ECO:0007669"/>
    <property type="project" value="UniProtKB-ARBA"/>
</dbReference>
<dbReference type="EMBL" id="EF043252">
    <property type="protein sequence ID" value="ABP35676.1"/>
    <property type="molecule type" value="mRNA"/>
</dbReference>
<evidence type="ECO:0000259" key="8">
    <source>
        <dbReference type="PROSITE" id="PS50089"/>
    </source>
</evidence>
<dbReference type="GO" id="GO:0043027">
    <property type="term" value="F:cysteine-type endopeptidase inhibitor activity involved in apoptotic process"/>
    <property type="evidence" value="ECO:0007669"/>
    <property type="project" value="UniProtKB-ARBA"/>
</dbReference>
<dbReference type="GO" id="GO:0008270">
    <property type="term" value="F:zinc ion binding"/>
    <property type="evidence" value="ECO:0007669"/>
    <property type="project" value="UniProtKB-KW"/>
</dbReference>
<dbReference type="PROSITE" id="PS01282">
    <property type="entry name" value="BIR_REPEAT_1"/>
    <property type="match status" value="1"/>
</dbReference>
<feature type="compositionally biased region" description="Low complexity" evidence="7">
    <location>
        <begin position="142"/>
        <end position="170"/>
    </location>
</feature>
<dbReference type="GO" id="GO:0048471">
    <property type="term" value="C:perinuclear region of cytoplasm"/>
    <property type="evidence" value="ECO:0007669"/>
    <property type="project" value="UniProtKB-ARBA"/>
</dbReference>
<dbReference type="GO" id="GO:0031398">
    <property type="term" value="P:positive regulation of protein ubiquitination"/>
    <property type="evidence" value="ECO:0007669"/>
    <property type="project" value="TreeGrafter"/>
</dbReference>
<keyword evidence="4 6" id="KW-0863">Zinc-finger</keyword>
<name>A8QJ61_CULTA</name>
<dbReference type="EMBL" id="EF043255">
    <property type="protein sequence ID" value="ABP35679.1"/>
    <property type="molecule type" value="mRNA"/>
</dbReference>
<dbReference type="SUPFAM" id="SSF57924">
    <property type="entry name" value="Inhibitor of apoptosis (IAP) repeat"/>
    <property type="match status" value="2"/>
</dbReference>
<organism evidence="9">
    <name type="scientific">Culex tarsalis</name>
    <name type="common">Encephalitis mosquito</name>
    <dbReference type="NCBI Taxonomy" id="7177"/>
    <lineage>
        <taxon>Eukaryota</taxon>
        <taxon>Metazoa</taxon>
        <taxon>Ecdysozoa</taxon>
        <taxon>Arthropoda</taxon>
        <taxon>Hexapoda</taxon>
        <taxon>Insecta</taxon>
        <taxon>Pterygota</taxon>
        <taxon>Neoptera</taxon>
        <taxon>Endopterygota</taxon>
        <taxon>Diptera</taxon>
        <taxon>Nematocera</taxon>
        <taxon>Culicoidea</taxon>
        <taxon>Culicidae</taxon>
        <taxon>Culicinae</taxon>
        <taxon>Culicini</taxon>
        <taxon>Culex</taxon>
        <taxon>Culex</taxon>
    </lineage>
</organism>
<feature type="compositionally biased region" description="Low complexity" evidence="7">
    <location>
        <begin position="296"/>
        <end position="344"/>
    </location>
</feature>
<dbReference type="Pfam" id="PF00653">
    <property type="entry name" value="BIR"/>
    <property type="match status" value="2"/>
</dbReference>
<dbReference type="InterPro" id="IPR050784">
    <property type="entry name" value="IAP"/>
</dbReference>
<dbReference type="PANTHER" id="PTHR10044:SF174">
    <property type="entry name" value="DEATH-ASSOCIATED INHIBITOR OF APOPTOSIS 1"/>
    <property type="match status" value="1"/>
</dbReference>
<dbReference type="CDD" id="cd00022">
    <property type="entry name" value="BIR"/>
    <property type="match status" value="2"/>
</dbReference>
<proteinExistence type="evidence at transcript level"/>
<dbReference type="EMBL" id="EF043253">
    <property type="protein sequence ID" value="ABP35677.1"/>
    <property type="molecule type" value="mRNA"/>
</dbReference>
<dbReference type="GO" id="GO:0061630">
    <property type="term" value="F:ubiquitin protein ligase activity"/>
    <property type="evidence" value="ECO:0007669"/>
    <property type="project" value="TreeGrafter"/>
</dbReference>
<dbReference type="GO" id="GO:0070936">
    <property type="term" value="P:protein K48-linked ubiquitination"/>
    <property type="evidence" value="ECO:0007669"/>
    <property type="project" value="UniProtKB-ARBA"/>
</dbReference>
<dbReference type="GO" id="GO:0090263">
    <property type="term" value="P:positive regulation of canonical Wnt signaling pathway"/>
    <property type="evidence" value="ECO:0007669"/>
    <property type="project" value="TreeGrafter"/>
</dbReference>
<reference evidence="9" key="1">
    <citation type="journal article" date="2007" name="Insect Biochem. Mol. Biol.">
        <title>Alternative splicing generates multiple transcripts of the inhibitor of apoptosis protein 1 in Aedes and Culex spp. mosquitoes.</title>
        <authorList>
            <person name="Beck E.T."/>
            <person name="Blair C.D."/>
            <person name="Black W.C.IV."/>
            <person name="Beaty B.J."/>
            <person name="Blitvich B.J."/>
        </authorList>
    </citation>
    <scope>NUCLEOTIDE SEQUENCE</scope>
</reference>
<keyword evidence="2" id="KW-0053">Apoptosis</keyword>
<keyword evidence="3" id="KW-0479">Metal-binding</keyword>